<dbReference type="GeneID" id="60255899"/>
<accession>A0A2V1ZST1</accession>
<keyword evidence="2" id="KW-1185">Reference proteome</keyword>
<evidence type="ECO:0000313" key="1">
    <source>
        <dbReference type="EMBL" id="PWK08344.1"/>
    </source>
</evidence>
<dbReference type="AlphaFoldDB" id="A0A2V1ZST1"/>
<dbReference type="RefSeq" id="WP_109592048.1">
    <property type="nucleotide sequence ID" value="NZ_CAJGZY010000014.1"/>
</dbReference>
<organism evidence="1 2">
    <name type="scientific">Psychrobacter immobilis</name>
    <dbReference type="NCBI Taxonomy" id="498"/>
    <lineage>
        <taxon>Bacteria</taxon>
        <taxon>Pseudomonadati</taxon>
        <taxon>Pseudomonadota</taxon>
        <taxon>Gammaproteobacteria</taxon>
        <taxon>Moraxellales</taxon>
        <taxon>Moraxellaceae</taxon>
        <taxon>Psychrobacter</taxon>
    </lineage>
</organism>
<sequence length="448" mass="51961">MSDSSITLSDNDCLVNELTCYLQKEAVDIALTNMQHLEHKYDAYYRAQQYHYQLPLGNLSLLELILYLPAKSSLVDIEAARVAVVKAALIWHKTYLTQHKNNANMSHNVLVFDIQLTDKAEEINKIKINNQQRQLLKRLTHGFGVRYFMEDLVVDMSDSMQQLQVFSWHDWQAILVSLQAPCELWRFLHYRLGQLQSSASNHVISFESEADLVTQFLHSPTLFTDAIAVDNALIKYEVQDEPNPALVAMTLAYKNKSTTAQMYHQHMVQAAALWSQLSTQMIEMLDEEVLDNADKETLGIKRCYWQQQLLDESLFSRHELVRTLYRHPKQAHGLQKEGYVVHQHSYESLGRHYVLIFYGQDVESQHSKQAIQPNLAKIAQDVASRLPITELHHVIVLGIDFIDESNDTFIDIDLWIQPVDPMTQRERQLTKQLQRLNQQHKKQTKNNL</sequence>
<reference evidence="1 2" key="1">
    <citation type="submission" date="2018-05" db="EMBL/GenBank/DDBJ databases">
        <title>Genomic Encyclopedia of Type Strains, Phase IV (KMG-IV): sequencing the most valuable type-strain genomes for metagenomic binning, comparative biology and taxonomic classification.</title>
        <authorList>
            <person name="Goeker M."/>
        </authorList>
    </citation>
    <scope>NUCLEOTIDE SEQUENCE [LARGE SCALE GENOMIC DNA]</scope>
    <source>
        <strain evidence="1 2">DSM 7229</strain>
    </source>
</reference>
<dbReference type="Proteomes" id="UP000245655">
    <property type="component" value="Unassembled WGS sequence"/>
</dbReference>
<gene>
    <name evidence="1" type="ORF">C8D84_11383</name>
</gene>
<comment type="caution">
    <text evidence="1">The sequence shown here is derived from an EMBL/GenBank/DDBJ whole genome shotgun (WGS) entry which is preliminary data.</text>
</comment>
<dbReference type="EMBL" id="QGGM01000013">
    <property type="protein sequence ID" value="PWK08344.1"/>
    <property type="molecule type" value="Genomic_DNA"/>
</dbReference>
<proteinExistence type="predicted"/>
<evidence type="ECO:0000313" key="2">
    <source>
        <dbReference type="Proteomes" id="UP000245655"/>
    </source>
</evidence>
<protein>
    <submittedName>
        <fullName evidence="1">Uncharacterized protein</fullName>
    </submittedName>
</protein>
<name>A0A2V1ZST1_PSYIM</name>